<dbReference type="PANTHER" id="PTHR15157:SF5">
    <property type="entry name" value="UV RADIATION RESISTANCE-ASSOCIATED GENE PROTEIN"/>
    <property type="match status" value="1"/>
</dbReference>
<sequence length="672" mass="74185">MTDSTPHERPWLLPYNRKIRHLQGITIRNLTITPFPSRPRTRTIDDDGLPSALRSPTKAMAQRENKKLAHSRSSSDLKKVDEASRHNNDDVPTPISPQRLQRPGAGKSLRRRSTLEWTGASPLTRQRKLEDITGSRMADTFFTLHVENQEEPVYISEVVDKAMNPNFRFFDLASCGPGVTRLDKLTVKVWARNEATKNWQYLIDFTVQLRSLQFIGRALGGFKHPLPQNCILFHMTDGIYTSFTDMPMAEKLATNDLAPPKEHPEGIDLPSSSYDALMRLNTLDDCIQDALATRDRLAEEIEEILQANHNAIGTVERVPEAQERLKTVEAAVSAEKRRVDAVRRRRDDLQATIQTRRTLIAQGQTLETQLQSSLPTSQESHKALKQTTEKLQEDITNQRRRICEDLQRIFPIDPAVPPKPLLFTIRGLTLPNSAFDDADENITAAALHHVAQIVSLLSPYLSVILPYPITLHGSTSTISDPLAIHISSTSSNPSSRDAARTYPLFMKGVVRYRFEYAVFLLNKNIEILSNALGIRPVDIRHTLPNLKYLLFVATAGKGELPARKSGGIKGLLRQEGAWSGSASRKGSMDSAVSGSDAGSGIVVPSLVGNAKAADGKGSGEGMKDGEAALGRAHVNGGLQQHMSFAKRDAVLGKHKGSGLVSATAGSRLREVE</sequence>
<evidence type="ECO:0000256" key="2">
    <source>
        <dbReference type="ARBA" id="ARBA00013807"/>
    </source>
</evidence>
<feature type="region of interest" description="Disordered" evidence="5">
    <location>
        <begin position="33"/>
        <end position="117"/>
    </location>
</feature>
<comment type="similarity">
    <text evidence="1">Belongs to the ATG14 family.</text>
</comment>
<evidence type="ECO:0000256" key="4">
    <source>
        <dbReference type="SAM" id="Coils"/>
    </source>
</evidence>
<dbReference type="GO" id="GO:0005768">
    <property type="term" value="C:endosome"/>
    <property type="evidence" value="ECO:0007669"/>
    <property type="project" value="TreeGrafter"/>
</dbReference>
<evidence type="ECO:0000256" key="1">
    <source>
        <dbReference type="ARBA" id="ARBA00009574"/>
    </source>
</evidence>
<dbReference type="Proteomes" id="UP001152607">
    <property type="component" value="Unassembled WGS sequence"/>
</dbReference>
<evidence type="ECO:0000256" key="3">
    <source>
        <dbReference type="ARBA" id="ARBA00023054"/>
    </source>
</evidence>
<keyword evidence="7" id="KW-1185">Reference proteome</keyword>
<dbReference type="GO" id="GO:0000323">
    <property type="term" value="C:lytic vacuole"/>
    <property type="evidence" value="ECO:0007669"/>
    <property type="project" value="TreeGrafter"/>
</dbReference>
<evidence type="ECO:0000256" key="5">
    <source>
        <dbReference type="SAM" id="MobiDB-lite"/>
    </source>
</evidence>
<reference evidence="6" key="1">
    <citation type="submission" date="2023-01" db="EMBL/GenBank/DDBJ databases">
        <authorList>
            <person name="Van Ghelder C."/>
            <person name="Rancurel C."/>
        </authorList>
    </citation>
    <scope>NUCLEOTIDE SEQUENCE</scope>
    <source>
        <strain evidence="6">CNCM I-4278</strain>
    </source>
</reference>
<dbReference type="EMBL" id="CAOQHR010000003">
    <property type="protein sequence ID" value="CAI6332726.1"/>
    <property type="molecule type" value="Genomic_DNA"/>
</dbReference>
<keyword evidence="3 4" id="KW-0175">Coiled coil</keyword>
<name>A0A9W4UD47_9PLEO</name>
<feature type="compositionally biased region" description="Basic and acidic residues" evidence="5">
    <location>
        <begin position="61"/>
        <end position="89"/>
    </location>
</feature>
<organism evidence="6 7">
    <name type="scientific">Periconia digitata</name>
    <dbReference type="NCBI Taxonomy" id="1303443"/>
    <lineage>
        <taxon>Eukaryota</taxon>
        <taxon>Fungi</taxon>
        <taxon>Dikarya</taxon>
        <taxon>Ascomycota</taxon>
        <taxon>Pezizomycotina</taxon>
        <taxon>Dothideomycetes</taxon>
        <taxon>Pleosporomycetidae</taxon>
        <taxon>Pleosporales</taxon>
        <taxon>Massarineae</taxon>
        <taxon>Periconiaceae</taxon>
        <taxon>Periconia</taxon>
    </lineage>
</organism>
<comment type="caution">
    <text evidence="6">The sequence shown here is derived from an EMBL/GenBank/DDBJ whole genome shotgun (WGS) entry which is preliminary data.</text>
</comment>
<gene>
    <name evidence="6" type="ORF">PDIGIT_LOCUS5756</name>
</gene>
<proteinExistence type="inferred from homology"/>
<feature type="coiled-coil region" evidence="4">
    <location>
        <begin position="287"/>
        <end position="352"/>
    </location>
</feature>
<protein>
    <recommendedName>
        <fullName evidence="2">Autophagy-related protein 14</fullName>
    </recommendedName>
</protein>
<dbReference type="AlphaFoldDB" id="A0A9W4UD47"/>
<evidence type="ECO:0000313" key="6">
    <source>
        <dbReference type="EMBL" id="CAI6332726.1"/>
    </source>
</evidence>
<dbReference type="GO" id="GO:0035493">
    <property type="term" value="P:SNARE complex assembly"/>
    <property type="evidence" value="ECO:0007669"/>
    <property type="project" value="TreeGrafter"/>
</dbReference>
<dbReference type="OrthoDB" id="72772at2759"/>
<dbReference type="PANTHER" id="PTHR15157">
    <property type="entry name" value="UV RADIATION RESISTANCE-ASSOCIATED GENE PROTEIN"/>
    <property type="match status" value="1"/>
</dbReference>
<dbReference type="GO" id="GO:0032991">
    <property type="term" value="C:protein-containing complex"/>
    <property type="evidence" value="ECO:0007669"/>
    <property type="project" value="UniProtKB-ARBA"/>
</dbReference>
<dbReference type="InterPro" id="IPR018791">
    <property type="entry name" value="UV_resistance/autophagy_Atg14"/>
</dbReference>
<evidence type="ECO:0000313" key="7">
    <source>
        <dbReference type="Proteomes" id="UP001152607"/>
    </source>
</evidence>
<dbReference type="GO" id="GO:0000149">
    <property type="term" value="F:SNARE binding"/>
    <property type="evidence" value="ECO:0007669"/>
    <property type="project" value="TreeGrafter"/>
</dbReference>
<accession>A0A9W4UD47</accession>
<dbReference type="Pfam" id="PF10186">
    <property type="entry name" value="ATG14"/>
    <property type="match status" value="1"/>
</dbReference>